<feature type="transmembrane region" description="Helical" evidence="3">
    <location>
        <begin position="711"/>
        <end position="733"/>
    </location>
</feature>
<keyword evidence="3" id="KW-0812">Transmembrane</keyword>
<feature type="compositionally biased region" description="Polar residues" evidence="2">
    <location>
        <begin position="970"/>
        <end position="997"/>
    </location>
</feature>
<keyword evidence="3" id="KW-1133">Transmembrane helix</keyword>
<name>A0A1V9FFI7_9BACT</name>
<dbReference type="AlphaFoldDB" id="A0A1V9FFI7"/>
<proteinExistence type="predicted"/>
<feature type="domain" description="KAP NTPase" evidence="4">
    <location>
        <begin position="470"/>
        <end position="631"/>
    </location>
</feature>
<feature type="coiled-coil region" evidence="1">
    <location>
        <begin position="561"/>
        <end position="635"/>
    </location>
</feature>
<feature type="region of interest" description="Disordered" evidence="2">
    <location>
        <begin position="970"/>
        <end position="1012"/>
    </location>
</feature>
<gene>
    <name evidence="6" type="ORF">A3860_11250</name>
</gene>
<evidence type="ECO:0000259" key="5">
    <source>
        <dbReference type="Pfam" id="PF13676"/>
    </source>
</evidence>
<dbReference type="Pfam" id="PF13676">
    <property type="entry name" value="TIR_2"/>
    <property type="match status" value="1"/>
</dbReference>
<evidence type="ECO:0000256" key="1">
    <source>
        <dbReference type="SAM" id="Coils"/>
    </source>
</evidence>
<feature type="transmembrane region" description="Helical" evidence="3">
    <location>
        <begin position="1101"/>
        <end position="1123"/>
    </location>
</feature>
<evidence type="ECO:0000313" key="6">
    <source>
        <dbReference type="EMBL" id="OQP57132.1"/>
    </source>
</evidence>
<evidence type="ECO:0000259" key="4">
    <source>
        <dbReference type="Pfam" id="PF07693"/>
    </source>
</evidence>
<sequence>MQSETILSDQPKGQVDVLFLYKEEEFKYVERIVNILEERGYTTFFWRKDVQFGQKIEEGEEYHMHLARKIIVCLGTLGWGPNHLRLVKLAQDAKKEIIPVLIGEPQADAYLEADRLFADFRYVNLTSLSEQFIRDLLKAIGLPGKQDDHVSKFDQVFITLMDGNDEQRSEVLKQISSMGEVDKESIAVRLRNDITTKFRHGIANELGRNVRPLDKMISIRSWMLSALICTGAERKENKEMLLEHLMSDIEPDVTIQYWLLAGLYREKVTYLQAAIDQLKFQESPGSLMMMFVLAIQSSENIESHFAECLQQDEFLPRWKVLRILRIVPMPRLAKSVVRLIRELMPAQPLAYDALNALTNPEMAKAAVPYITELITINGFVDRLIGVVNFSDAGTMYRLAWVLFVLPDIEVDQALNAARSNNEFRLSANGLKRILRNYRTRKVSPVSAIAGYASDSIDPKKDYLNITNDVKNLSAVMLAKDINPPLAIGLFGKWGSGKSFFMHALREEVKTVKKIYNEDPLSPFHTKIVEVEFNAWHYLDTNLLASLAHNIFKTLAGFVIPHMSEKEQVENLQKQIDNKKKEQQDIEDLKQIQISQLEEKETELKRLEHQRLTRIVELKEINLNDIEEMLDKEQNEKLAQSIKEIGLPATRKSIHDLDNILQDAKTVRGTINNLFLSVINSPNRTVIIVLLVLLLVGIPMLGWVLKDWLTHALAAVTAFLAGITTVVSGIAVILKNGLNKVKAGIKTIEASKKSVEEVIERKKEVATERENELKVDIDTLQKDIAEKKRTIEQANSGIVALEEKLRSFYEERSLSTFLKDRCGSVDYLKHLGIISTIREDFRLLQEKMNSKATIPHLEYKQVDRIILYIDDLDRCPPNKVLEVLQAVHLLLAYPLFVVVVGVDPKWLIRSLEASYLTFEKENNGKVNSELFMGTPHDFLEKIFQVPFGLEPMNEEGFNIMMNALLSPEISTNQQIQEPQETRQATNPNSPGSDSQGNNRPDAGIQNIIGSGNVSDANTQIDTLAGKQTKVDKEEEYELIEEALRIKEWETKFAAELFPFITSPRSAKRFTNIYRLLKAGVPAEELSTFEGTAEIAGEFQLPMFLLALLIGFPAQCGEIFTIFLINAEQQKNIAKAFERKTLIRLLDEKSERLAPHINQIISVQSFPGNAEVVKKWVPKVARFSYDFFTFNAKMQYKTLEGGGSNLYDMKSSM</sequence>
<dbReference type="RefSeq" id="WP_081156096.1">
    <property type="nucleotide sequence ID" value="NZ_LVYD01000124.1"/>
</dbReference>
<dbReference type="InterPro" id="IPR027417">
    <property type="entry name" value="P-loop_NTPase"/>
</dbReference>
<evidence type="ECO:0000256" key="3">
    <source>
        <dbReference type="SAM" id="Phobius"/>
    </source>
</evidence>
<feature type="coiled-coil region" evidence="1">
    <location>
        <begin position="762"/>
        <end position="810"/>
    </location>
</feature>
<evidence type="ECO:0000313" key="7">
    <source>
        <dbReference type="Proteomes" id="UP000192796"/>
    </source>
</evidence>
<keyword evidence="7" id="KW-1185">Reference proteome</keyword>
<dbReference type="Proteomes" id="UP000192796">
    <property type="component" value="Unassembled WGS sequence"/>
</dbReference>
<organism evidence="6 7">
    <name type="scientific">Niastella vici</name>
    <dbReference type="NCBI Taxonomy" id="1703345"/>
    <lineage>
        <taxon>Bacteria</taxon>
        <taxon>Pseudomonadati</taxon>
        <taxon>Bacteroidota</taxon>
        <taxon>Chitinophagia</taxon>
        <taxon>Chitinophagales</taxon>
        <taxon>Chitinophagaceae</taxon>
        <taxon>Niastella</taxon>
    </lineage>
</organism>
<dbReference type="SUPFAM" id="SSF52200">
    <property type="entry name" value="Toll/Interleukin receptor TIR domain"/>
    <property type="match status" value="1"/>
</dbReference>
<feature type="domain" description="KAP NTPase" evidence="4">
    <location>
        <begin position="844"/>
        <end position="1072"/>
    </location>
</feature>
<dbReference type="EMBL" id="LVYD01000124">
    <property type="protein sequence ID" value="OQP57132.1"/>
    <property type="molecule type" value="Genomic_DNA"/>
</dbReference>
<evidence type="ECO:0000256" key="2">
    <source>
        <dbReference type="SAM" id="MobiDB-lite"/>
    </source>
</evidence>
<feature type="domain" description="TIR" evidence="5">
    <location>
        <begin position="20"/>
        <end position="121"/>
    </location>
</feature>
<dbReference type="InterPro" id="IPR052754">
    <property type="entry name" value="NTPase_KAP_P-loop"/>
</dbReference>
<keyword evidence="1" id="KW-0175">Coiled coil</keyword>
<accession>A0A1V9FFI7</accession>
<feature type="transmembrane region" description="Helical" evidence="3">
    <location>
        <begin position="685"/>
        <end position="704"/>
    </location>
</feature>
<dbReference type="PANTHER" id="PTHR22674">
    <property type="entry name" value="NTPASE, KAP FAMILY P-LOOP DOMAIN-CONTAINING 1"/>
    <property type="match status" value="1"/>
</dbReference>
<comment type="caution">
    <text evidence="6">The sequence shown here is derived from an EMBL/GenBank/DDBJ whole genome shotgun (WGS) entry which is preliminary data.</text>
</comment>
<dbReference type="SUPFAM" id="SSF52540">
    <property type="entry name" value="P-loop containing nucleoside triphosphate hydrolases"/>
    <property type="match status" value="1"/>
</dbReference>
<evidence type="ECO:0008006" key="8">
    <source>
        <dbReference type="Google" id="ProtNLM"/>
    </source>
</evidence>
<dbReference type="STRING" id="1703345.A3860_11250"/>
<dbReference type="GO" id="GO:0007165">
    <property type="term" value="P:signal transduction"/>
    <property type="evidence" value="ECO:0007669"/>
    <property type="project" value="InterPro"/>
</dbReference>
<dbReference type="Pfam" id="PF07693">
    <property type="entry name" value="KAP_NTPase"/>
    <property type="match status" value="2"/>
</dbReference>
<dbReference type="OrthoDB" id="88903at2"/>
<dbReference type="InterPro" id="IPR000157">
    <property type="entry name" value="TIR_dom"/>
</dbReference>
<protein>
    <recommendedName>
        <fullName evidence="8">TIR domain-containing protein</fullName>
    </recommendedName>
</protein>
<reference evidence="6 7" key="1">
    <citation type="submission" date="2016-03" db="EMBL/GenBank/DDBJ databases">
        <title>Niastella vici sp. nov., isolated from farmland soil.</title>
        <authorList>
            <person name="Chen L."/>
            <person name="Wang D."/>
            <person name="Yang S."/>
            <person name="Wang G."/>
        </authorList>
    </citation>
    <scope>NUCLEOTIDE SEQUENCE [LARGE SCALE GENOMIC DNA]</scope>
    <source>
        <strain evidence="6 7">DJ57</strain>
    </source>
</reference>
<dbReference type="Gene3D" id="3.40.50.10140">
    <property type="entry name" value="Toll/interleukin-1 receptor homology (TIR) domain"/>
    <property type="match status" value="1"/>
</dbReference>
<dbReference type="InterPro" id="IPR035897">
    <property type="entry name" value="Toll_tir_struct_dom_sf"/>
</dbReference>
<dbReference type="PANTHER" id="PTHR22674:SF6">
    <property type="entry name" value="NTPASE KAP FAMILY P-LOOP DOMAIN-CONTAINING PROTEIN 1"/>
    <property type="match status" value="1"/>
</dbReference>
<keyword evidence="3" id="KW-0472">Membrane</keyword>
<dbReference type="InterPro" id="IPR011646">
    <property type="entry name" value="KAP_P-loop"/>
</dbReference>